<dbReference type="Pfam" id="PF18139">
    <property type="entry name" value="LSDAT_euk"/>
    <property type="match status" value="1"/>
</dbReference>
<keyword evidence="3" id="KW-0812">Transmembrane</keyword>
<name>A0A3P7K0I1_ANGCS</name>
<dbReference type="GO" id="GO:0005261">
    <property type="term" value="F:monoatomic cation channel activity"/>
    <property type="evidence" value="ECO:0007669"/>
    <property type="project" value="TreeGrafter"/>
</dbReference>
<evidence type="ECO:0000256" key="1">
    <source>
        <dbReference type="ARBA" id="ARBA00004141"/>
    </source>
</evidence>
<evidence type="ECO:0000313" key="11">
    <source>
        <dbReference type="Proteomes" id="UP000267027"/>
    </source>
</evidence>
<dbReference type="STRING" id="334426.A0A3P7K0I1"/>
<organism evidence="10 11">
    <name type="scientific">Angiostrongylus costaricensis</name>
    <name type="common">Nematode worm</name>
    <dbReference type="NCBI Taxonomy" id="334426"/>
    <lineage>
        <taxon>Eukaryota</taxon>
        <taxon>Metazoa</taxon>
        <taxon>Ecdysozoa</taxon>
        <taxon>Nematoda</taxon>
        <taxon>Chromadorea</taxon>
        <taxon>Rhabditida</taxon>
        <taxon>Rhabditina</taxon>
        <taxon>Rhabditomorpha</taxon>
        <taxon>Strongyloidea</taxon>
        <taxon>Metastrongylidae</taxon>
        <taxon>Angiostrongylus</taxon>
    </lineage>
</organism>
<keyword evidence="11" id="KW-1185">Reference proteome</keyword>
<keyword evidence="2" id="KW-0813">Transport</keyword>
<dbReference type="InterPro" id="IPR057366">
    <property type="entry name" value="TRPM-like"/>
</dbReference>
<feature type="domain" description="TRPM-like" evidence="9">
    <location>
        <begin position="358"/>
        <end position="412"/>
    </location>
</feature>
<keyword evidence="7" id="KW-0407">Ion channel</keyword>
<dbReference type="GO" id="GO:0005886">
    <property type="term" value="C:plasma membrane"/>
    <property type="evidence" value="ECO:0007669"/>
    <property type="project" value="TreeGrafter"/>
</dbReference>
<reference evidence="10 11" key="1">
    <citation type="submission" date="2018-11" db="EMBL/GenBank/DDBJ databases">
        <authorList>
            <consortium name="Pathogen Informatics"/>
        </authorList>
    </citation>
    <scope>NUCLEOTIDE SEQUENCE [LARGE SCALE GENOMIC DNA]</scope>
    <source>
        <strain evidence="10 11">Costa Rica</strain>
    </source>
</reference>
<dbReference type="InterPro" id="IPR041491">
    <property type="entry name" value="TRPM_SLOG"/>
</dbReference>
<evidence type="ECO:0000256" key="3">
    <source>
        <dbReference type="ARBA" id="ARBA00022692"/>
    </source>
</evidence>
<evidence type="ECO:0000256" key="7">
    <source>
        <dbReference type="ARBA" id="ARBA00023303"/>
    </source>
</evidence>
<accession>A0A3P7K0I1</accession>
<dbReference type="OrthoDB" id="301415at2759"/>
<dbReference type="Proteomes" id="UP000267027">
    <property type="component" value="Unassembled WGS sequence"/>
</dbReference>
<dbReference type="GO" id="GO:0030001">
    <property type="term" value="P:metal ion transport"/>
    <property type="evidence" value="ECO:0007669"/>
    <property type="project" value="TreeGrafter"/>
</dbReference>
<keyword evidence="5" id="KW-0406">Ion transport</keyword>
<dbReference type="PANTHER" id="PTHR13800">
    <property type="entry name" value="TRANSIENT RECEPTOR POTENTIAL CATION CHANNEL, SUBFAMILY M, MEMBER 6"/>
    <property type="match status" value="1"/>
</dbReference>
<evidence type="ECO:0000256" key="5">
    <source>
        <dbReference type="ARBA" id="ARBA00023065"/>
    </source>
</evidence>
<evidence type="ECO:0000313" key="10">
    <source>
        <dbReference type="EMBL" id="VDM62352.1"/>
    </source>
</evidence>
<dbReference type="InterPro" id="IPR050927">
    <property type="entry name" value="TRPM"/>
</dbReference>
<evidence type="ECO:0000256" key="6">
    <source>
        <dbReference type="ARBA" id="ARBA00023136"/>
    </source>
</evidence>
<dbReference type="Pfam" id="PF25508">
    <property type="entry name" value="TRPM2"/>
    <property type="match status" value="1"/>
</dbReference>
<protein>
    <submittedName>
        <fullName evidence="10">Uncharacterized protein</fullName>
    </submittedName>
</protein>
<evidence type="ECO:0000256" key="2">
    <source>
        <dbReference type="ARBA" id="ARBA00022448"/>
    </source>
</evidence>
<keyword evidence="4" id="KW-1133">Transmembrane helix</keyword>
<comment type="subcellular location">
    <subcellularLocation>
        <location evidence="1">Membrane</location>
        <topology evidence="1">Multi-pass membrane protein</topology>
    </subcellularLocation>
</comment>
<evidence type="ECO:0000256" key="4">
    <source>
        <dbReference type="ARBA" id="ARBA00022989"/>
    </source>
</evidence>
<dbReference type="EMBL" id="UYYA01004540">
    <property type="protein sequence ID" value="VDM62352.1"/>
    <property type="molecule type" value="Genomic_DNA"/>
</dbReference>
<keyword evidence="6" id="KW-0472">Membrane</keyword>
<dbReference type="AlphaFoldDB" id="A0A3P7K0I1"/>
<gene>
    <name evidence="10" type="ORF">ACOC_LOCUS10767</name>
</gene>
<evidence type="ECO:0000259" key="8">
    <source>
        <dbReference type="Pfam" id="PF18139"/>
    </source>
</evidence>
<proteinExistence type="predicted"/>
<evidence type="ECO:0000259" key="9">
    <source>
        <dbReference type="Pfam" id="PF25508"/>
    </source>
</evidence>
<dbReference type="PANTHER" id="PTHR13800:SF10">
    <property type="entry name" value="GTL-1"/>
    <property type="match status" value="1"/>
</dbReference>
<feature type="domain" description="TRPM SLOG" evidence="8">
    <location>
        <begin position="36"/>
        <end position="282"/>
    </location>
</feature>
<sequence length="417" mass="46789">MHIAYKKKHPDKYYPSNIRPSTERVLIEGSARQSRAQFVRTSSDTEPATLSDLLYGVWKLPPPKLVITIHGGLQPKLARIFRKGILKVARSTNAWIITSGLNADLGSSSRSRNRIIAIGVAPWGMLKGRSRFIGTDISVHYAPNQFSKSRLAELNDRHSYFIFADNGTVGRYGPEIILRKRIETYLAQQNSCSTPVVCVVLEGGAFTIKVVYDYVASIPHIPVVICDGSGGAADLLAFTHHALGEEGRLSDSVRHQLVSLVEMVLNCDENNSNRIVQQLIQCARQRDLVSSVLSFQRVGDMEWAFIVLFEITVFRMGEQRQDVDHAVFTALLKGQNLSPSEQLQLALAWNRADIARSEIFTLETDWSIQDLHNAMMEALSNDRTDFVQLLLDNGVSMHSFLTFSRLEHLYNLVGLHR</sequence>